<organism evidence="1 2">
    <name type="scientific">Cylicocyclus nassatus</name>
    <name type="common">Nematode worm</name>
    <dbReference type="NCBI Taxonomy" id="53992"/>
    <lineage>
        <taxon>Eukaryota</taxon>
        <taxon>Metazoa</taxon>
        <taxon>Ecdysozoa</taxon>
        <taxon>Nematoda</taxon>
        <taxon>Chromadorea</taxon>
        <taxon>Rhabditida</taxon>
        <taxon>Rhabditina</taxon>
        <taxon>Rhabditomorpha</taxon>
        <taxon>Strongyloidea</taxon>
        <taxon>Strongylidae</taxon>
        <taxon>Cylicocyclus</taxon>
    </lineage>
</organism>
<dbReference type="Proteomes" id="UP001176961">
    <property type="component" value="Unassembled WGS sequence"/>
</dbReference>
<reference evidence="1" key="1">
    <citation type="submission" date="2023-07" db="EMBL/GenBank/DDBJ databases">
        <authorList>
            <consortium name="CYATHOMIX"/>
        </authorList>
    </citation>
    <scope>NUCLEOTIDE SEQUENCE</scope>
    <source>
        <strain evidence="1">N/A</strain>
    </source>
</reference>
<protein>
    <submittedName>
        <fullName evidence="1">Uncharacterized protein</fullName>
    </submittedName>
</protein>
<gene>
    <name evidence="1" type="ORF">CYNAS_LOCUS5387</name>
</gene>
<name>A0AA36DWN8_CYLNA</name>
<evidence type="ECO:0000313" key="2">
    <source>
        <dbReference type="Proteomes" id="UP001176961"/>
    </source>
</evidence>
<dbReference type="AlphaFoldDB" id="A0AA36DWN8"/>
<keyword evidence="2" id="KW-1185">Reference proteome</keyword>
<comment type="caution">
    <text evidence="1">The sequence shown here is derived from an EMBL/GenBank/DDBJ whole genome shotgun (WGS) entry which is preliminary data.</text>
</comment>
<accession>A0AA36DWN8</accession>
<proteinExistence type="predicted"/>
<evidence type="ECO:0000313" key="1">
    <source>
        <dbReference type="EMBL" id="CAJ0593404.1"/>
    </source>
</evidence>
<dbReference type="EMBL" id="CATQJL010000112">
    <property type="protein sequence ID" value="CAJ0593404.1"/>
    <property type="molecule type" value="Genomic_DNA"/>
</dbReference>
<feature type="non-terminal residue" evidence="1">
    <location>
        <position position="55"/>
    </location>
</feature>
<sequence>MNKAYTWLSSCVSCGGLDVHRFCFWSSKRLETERLLTKNNKMFQTRQVWSRIFIA</sequence>